<dbReference type="InterPro" id="IPR001623">
    <property type="entry name" value="DnaJ_domain"/>
</dbReference>
<proteinExistence type="predicted"/>
<dbReference type="InterPro" id="IPR036869">
    <property type="entry name" value="J_dom_sf"/>
</dbReference>
<evidence type="ECO:0000256" key="1">
    <source>
        <dbReference type="SAM" id="MobiDB-lite"/>
    </source>
</evidence>
<feature type="region of interest" description="Disordered" evidence="1">
    <location>
        <begin position="183"/>
        <end position="210"/>
    </location>
</feature>
<dbReference type="RefSeq" id="WP_162086092.1">
    <property type="nucleotide sequence ID" value="NZ_AP021881.1"/>
</dbReference>
<keyword evidence="3" id="KW-1185">Reference proteome</keyword>
<gene>
    <name evidence="2" type="ORF">SFSGTM_31710</name>
</gene>
<organism evidence="2 3">
    <name type="scientific">Sulfuriferula nivalis</name>
    <dbReference type="NCBI Taxonomy" id="2675298"/>
    <lineage>
        <taxon>Bacteria</taxon>
        <taxon>Pseudomonadati</taxon>
        <taxon>Pseudomonadota</taxon>
        <taxon>Betaproteobacteria</taxon>
        <taxon>Nitrosomonadales</taxon>
        <taxon>Sulfuricellaceae</taxon>
        <taxon>Sulfuriferula</taxon>
    </lineage>
</organism>
<dbReference type="KEGG" id="sniv:SFSGTM_31710"/>
<name>A0A809SB43_9PROT</name>
<dbReference type="AlphaFoldDB" id="A0A809SB43"/>
<dbReference type="Gene3D" id="1.10.287.110">
    <property type="entry name" value="DnaJ domain"/>
    <property type="match status" value="1"/>
</dbReference>
<feature type="compositionally biased region" description="Basic and acidic residues" evidence="1">
    <location>
        <begin position="197"/>
        <end position="210"/>
    </location>
</feature>
<evidence type="ECO:0000313" key="2">
    <source>
        <dbReference type="EMBL" id="BBP02463.1"/>
    </source>
</evidence>
<accession>A0A809SB43</accession>
<dbReference type="CDD" id="cd06257">
    <property type="entry name" value="DnaJ"/>
    <property type="match status" value="1"/>
</dbReference>
<evidence type="ECO:0000313" key="3">
    <source>
        <dbReference type="Proteomes" id="UP000463939"/>
    </source>
</evidence>
<sequence>MLTLKTKAISITTGQNQSTLSRTQKTFNTLIKKIEDKRTYLAAWQEIIPHYQKRHVSELLPLIESATKLQVEMVLCLDRAYDQKGLTATERREVAFLISDLAGDLAADLGDEQMKRLYNKHSGSNYDTEESTAANEMRLMFEEMMGVDLGEGLEGLSPEAFLKHAQERMLEQQAAFEAAREAQAARRASRKKSAKQIAKEEQQKAEDHEIGQSVREVYRKLVSMLHPDRETNPEERERKTTLMQRVNQAYDKKNLLLLLELQLELEHIDQTIINNLSESRLKHFTKILKEQLAELEQEIFYTEDRFKGQFGILPFVRMRPDSIMQQLHINTVRAEQTVSNLERELLMLQDIKTLKVWLGLLHN</sequence>
<protein>
    <submittedName>
        <fullName evidence="2">Molecular chaperone DnaJ</fullName>
    </submittedName>
</protein>
<reference evidence="3" key="1">
    <citation type="submission" date="2019-11" db="EMBL/GenBank/DDBJ databases">
        <title>Isolation and characterization of a novel species in the genus Sulfuriferula.</title>
        <authorList>
            <person name="Mochizuki J."/>
            <person name="Kojima H."/>
            <person name="Fukui M."/>
        </authorList>
    </citation>
    <scope>NUCLEOTIDE SEQUENCE [LARGE SCALE GENOMIC DNA]</scope>
    <source>
        <strain evidence="3">SGTM</strain>
    </source>
</reference>
<dbReference type="EMBL" id="AP021881">
    <property type="protein sequence ID" value="BBP02463.1"/>
    <property type="molecule type" value="Genomic_DNA"/>
</dbReference>
<dbReference type="SUPFAM" id="SSF46565">
    <property type="entry name" value="Chaperone J-domain"/>
    <property type="match status" value="1"/>
</dbReference>
<dbReference type="Proteomes" id="UP000463939">
    <property type="component" value="Chromosome"/>
</dbReference>